<dbReference type="GO" id="GO:0005975">
    <property type="term" value="P:carbohydrate metabolic process"/>
    <property type="evidence" value="ECO:0007669"/>
    <property type="project" value="InterPro"/>
</dbReference>
<dbReference type="GO" id="GO:0030246">
    <property type="term" value="F:carbohydrate binding"/>
    <property type="evidence" value="ECO:0007669"/>
    <property type="project" value="InterPro"/>
</dbReference>
<dbReference type="SUPFAM" id="SSF74650">
    <property type="entry name" value="Galactose mutarotase-like"/>
    <property type="match status" value="1"/>
</dbReference>
<evidence type="ECO:0008006" key="3">
    <source>
        <dbReference type="Google" id="ProtNLM"/>
    </source>
</evidence>
<organism evidence="1">
    <name type="scientific">Edaphobacter paludis</name>
    <dbReference type="NCBI Taxonomy" id="3035702"/>
    <lineage>
        <taxon>Bacteria</taxon>
        <taxon>Pseudomonadati</taxon>
        <taxon>Acidobacteriota</taxon>
        <taxon>Terriglobia</taxon>
        <taxon>Terriglobales</taxon>
        <taxon>Acidobacteriaceae</taxon>
        <taxon>Edaphobacter</taxon>
    </lineage>
</organism>
<dbReference type="AlphaFoldDB" id="A0AAU7CVH0"/>
<sequence length="409" mass="43968">MVKRTGLLITITVAVVLLLVAVASKERGRGNLTKLKTELGVRNTVPQEAVTVRPGGQDAVVLEHAQVMDMESPQFISATLLPGRGMNLLQIKAYLPQLGTVGLLASPSLEDAAKQMTGEGEDANGSASLAMGGAIETPWAGSIWGTPSEGTSITSWRDHTFDLPANGRESSGGLLLDRQADSVKTNVMPDGGQAQAIYNAGDFNGHWISNTQITTTVQLNSRALEISIAARNTGDEAEPLGIGWHPKFAILSGDRSEIALKLPNALHEEVDDRRGRMPTGRLLPVTGTPYDFTAHDGARVGTLNLDDTFVHLKQGLLDNGPIAELRDPKSNYGLRITMMSSAIKAIHVSAPANASFISIDPQFNYDDPFGHEWPKDEDTGMVLLQPGQTVQWKIRLEIFALTGNPSQHM</sequence>
<name>A0AAU7CVH0_9BACT</name>
<accession>A0AAU7D4U3</accession>
<dbReference type="RefSeq" id="WP_348266600.1">
    <property type="nucleotide sequence ID" value="NZ_CP121194.1"/>
</dbReference>
<protein>
    <recommendedName>
        <fullName evidence="3">Aldose 1-epimerase</fullName>
    </recommendedName>
</protein>
<gene>
    <name evidence="1" type="ORF">P4G45_11390</name>
    <name evidence="2" type="ORF">P8936_11335</name>
</gene>
<dbReference type="InterPro" id="IPR011013">
    <property type="entry name" value="Gal_mutarotase_sf_dom"/>
</dbReference>
<dbReference type="InterPro" id="IPR008183">
    <property type="entry name" value="Aldose_1/G6P_1-epimerase"/>
</dbReference>
<proteinExistence type="predicted"/>
<evidence type="ECO:0000313" key="2">
    <source>
        <dbReference type="EMBL" id="XBH12294.1"/>
    </source>
</evidence>
<dbReference type="EMBL" id="CP121194">
    <property type="protein sequence ID" value="XBH09090.1"/>
    <property type="molecule type" value="Genomic_DNA"/>
</dbReference>
<dbReference type="EMBL" id="CP121195">
    <property type="protein sequence ID" value="XBH12294.1"/>
    <property type="molecule type" value="Genomic_DNA"/>
</dbReference>
<dbReference type="InterPro" id="IPR014718">
    <property type="entry name" value="GH-type_carb-bd"/>
</dbReference>
<dbReference type="Gene3D" id="2.70.98.10">
    <property type="match status" value="1"/>
</dbReference>
<accession>A0AAU7CVH0</accession>
<evidence type="ECO:0000313" key="1">
    <source>
        <dbReference type="EMBL" id="XBH09090.1"/>
    </source>
</evidence>
<dbReference type="Pfam" id="PF01263">
    <property type="entry name" value="Aldose_epim"/>
    <property type="match status" value="1"/>
</dbReference>
<reference evidence="1" key="1">
    <citation type="submission" date="2023-03" db="EMBL/GenBank/DDBJ databases">
        <title>Edaphobacter sp.</title>
        <authorList>
            <person name="Huber K.J."/>
            <person name="Papendorf J."/>
            <person name="Pilke C."/>
            <person name="Bunk B."/>
            <person name="Sproeer C."/>
            <person name="Pester M."/>
        </authorList>
    </citation>
    <scope>NUCLEOTIDE SEQUENCE</scope>
    <source>
        <strain evidence="1">DSM 109919</strain>
        <strain evidence="2">DSM 109920</strain>
    </source>
</reference>
<dbReference type="GO" id="GO:0016853">
    <property type="term" value="F:isomerase activity"/>
    <property type="evidence" value="ECO:0007669"/>
    <property type="project" value="InterPro"/>
</dbReference>
<dbReference type="KEGG" id="epl:P4G45_11390"/>